<organism evidence="2 3">
    <name type="scientific">Pseudomonas schmalbachii</name>
    <dbReference type="NCBI Taxonomy" id="2816993"/>
    <lineage>
        <taxon>Bacteria</taxon>
        <taxon>Pseudomonadati</taxon>
        <taxon>Pseudomonadota</taxon>
        <taxon>Gammaproteobacteria</taxon>
        <taxon>Pseudomonadales</taxon>
        <taxon>Pseudomonadaceae</taxon>
        <taxon>Pseudomonas</taxon>
    </lineage>
</organism>
<protein>
    <submittedName>
        <fullName evidence="2">Uncharacterized protein</fullName>
    </submittedName>
</protein>
<comment type="caution">
    <text evidence="2">The sequence shown here is derived from an EMBL/GenBank/DDBJ whole genome shotgun (WGS) entry which is preliminary data.</text>
</comment>
<proteinExistence type="predicted"/>
<feature type="chain" id="PRO_5047329664" evidence="1">
    <location>
        <begin position="25"/>
        <end position="259"/>
    </location>
</feature>
<sequence>MLRKSFLFHALLFCLALFSQAAHASLSPEEQQLQNMQVSACQSISSLLLYRGEGFQEKHLTQMKSDLAALGSAVNGYAQADEGLKRKYQELANMVEQGAAFGQGEDDVPWRYTRDLSHALLGFLAQVERFVPAGDPQQPPTWQLPARLEFVTVLYLGRSYVGNLEIARENPQVYFGQDESMLVPVLDQGINQLIASGPEGTSTKKLQSRWEYLKSALRDLDSKANSPVTLSGRPWAPIIVERNARALSSQMMQAGNQGQ</sequence>
<gene>
    <name evidence="2" type="ORF">JFY56_13140</name>
</gene>
<dbReference type="Proteomes" id="UP000669060">
    <property type="component" value="Unassembled WGS sequence"/>
</dbReference>
<dbReference type="RefSeq" id="WP_208314193.1">
    <property type="nucleotide sequence ID" value="NZ_JAELYA010000004.1"/>
</dbReference>
<evidence type="ECO:0000256" key="1">
    <source>
        <dbReference type="SAM" id="SignalP"/>
    </source>
</evidence>
<dbReference type="EMBL" id="JAELYA010000004">
    <property type="protein sequence ID" value="MBO3276175.1"/>
    <property type="molecule type" value="Genomic_DNA"/>
</dbReference>
<evidence type="ECO:0000313" key="3">
    <source>
        <dbReference type="Proteomes" id="UP000669060"/>
    </source>
</evidence>
<evidence type="ECO:0000313" key="2">
    <source>
        <dbReference type="EMBL" id="MBO3276175.1"/>
    </source>
</evidence>
<name>A0ABS3TR83_9PSED</name>
<keyword evidence="3" id="KW-1185">Reference proteome</keyword>
<keyword evidence="1" id="KW-0732">Signal</keyword>
<reference evidence="2 3" key="1">
    <citation type="submission" date="2020-12" db="EMBL/GenBank/DDBJ databases">
        <title>Pseudomonas schmalbachii sp. nov. isolated from millipede gut.</title>
        <authorList>
            <person name="Shelomi M."/>
        </authorList>
    </citation>
    <scope>NUCLEOTIDE SEQUENCE [LARGE SCALE GENOMIC DNA]</scope>
    <source>
        <strain evidence="2 3">Milli4</strain>
    </source>
</reference>
<feature type="signal peptide" evidence="1">
    <location>
        <begin position="1"/>
        <end position="24"/>
    </location>
</feature>
<accession>A0ABS3TR83</accession>